<dbReference type="AlphaFoldDB" id="A0A501QDP1"/>
<dbReference type="RefSeq" id="WP_139999884.1">
    <property type="nucleotide sequence ID" value="NZ_VFJE01000052.1"/>
</dbReference>
<dbReference type="GO" id="GO:0003723">
    <property type="term" value="F:RNA binding"/>
    <property type="evidence" value="ECO:0007669"/>
    <property type="project" value="InterPro"/>
</dbReference>
<proteinExistence type="predicted"/>
<evidence type="ECO:0000259" key="1">
    <source>
        <dbReference type="Pfam" id="PF08845"/>
    </source>
</evidence>
<reference evidence="2 3" key="1">
    <citation type="submission" date="2019-06" db="EMBL/GenBank/DDBJ databases">
        <title>Flavobacterium sp. MaA-Y11 from geoumgang.</title>
        <authorList>
            <person name="Jeong S."/>
        </authorList>
    </citation>
    <scope>NUCLEOTIDE SEQUENCE [LARGE SCALE GENOMIC DNA]</scope>
    <source>
        <strain evidence="2 3">MaA-Y11</strain>
    </source>
</reference>
<reference evidence="2 3" key="2">
    <citation type="submission" date="2019-06" db="EMBL/GenBank/DDBJ databases">
        <authorList>
            <person name="Seo Y."/>
        </authorList>
    </citation>
    <scope>NUCLEOTIDE SEQUENCE [LARGE SCALE GENOMIC DNA]</scope>
    <source>
        <strain evidence="2 3">MaA-Y11</strain>
    </source>
</reference>
<gene>
    <name evidence="2" type="ORF">FJA49_06040</name>
</gene>
<protein>
    <submittedName>
        <fullName evidence="2">Type I toxin-antitoxin system SymE family toxin</fullName>
    </submittedName>
</protein>
<dbReference type="GO" id="GO:0016070">
    <property type="term" value="P:RNA metabolic process"/>
    <property type="evidence" value="ECO:0007669"/>
    <property type="project" value="InterPro"/>
</dbReference>
<dbReference type="Proteomes" id="UP000319175">
    <property type="component" value="Unassembled WGS sequence"/>
</dbReference>
<dbReference type="InterPro" id="IPR014944">
    <property type="entry name" value="Toxin_SymE-like"/>
</dbReference>
<feature type="domain" description="Toxin SymE-like" evidence="1">
    <location>
        <begin position="34"/>
        <end position="72"/>
    </location>
</feature>
<comment type="caution">
    <text evidence="2">The sequence shown here is derived from an EMBL/GenBank/DDBJ whole genome shotgun (WGS) entry which is preliminary data.</text>
</comment>
<evidence type="ECO:0000313" key="3">
    <source>
        <dbReference type="Proteomes" id="UP000319175"/>
    </source>
</evidence>
<sequence>MCNVKLSDRDDETKLLDTRRIKVYKEILVGPNTYPHDYSSKILLMGKWVRNCGFEPDDRLTISVYKGRIVIEKEKPGTIDTKLLAREQKASEKFLKERIKQLVSPDVFKRLSFKNGEITMKK</sequence>
<dbReference type="EMBL" id="VFJE01000052">
    <property type="protein sequence ID" value="TPD70494.1"/>
    <property type="molecule type" value="Genomic_DNA"/>
</dbReference>
<accession>A0A501QDP1</accession>
<evidence type="ECO:0000313" key="2">
    <source>
        <dbReference type="EMBL" id="TPD70494.1"/>
    </source>
</evidence>
<keyword evidence="3" id="KW-1185">Reference proteome</keyword>
<dbReference type="GO" id="GO:0005737">
    <property type="term" value="C:cytoplasm"/>
    <property type="evidence" value="ECO:0007669"/>
    <property type="project" value="InterPro"/>
</dbReference>
<dbReference type="Pfam" id="PF08845">
    <property type="entry name" value="SymE_toxin"/>
    <property type="match status" value="1"/>
</dbReference>
<name>A0A501QDP1_9FLAO</name>
<dbReference type="OrthoDB" id="9803936at2"/>
<dbReference type="GO" id="GO:0016788">
    <property type="term" value="F:hydrolase activity, acting on ester bonds"/>
    <property type="evidence" value="ECO:0007669"/>
    <property type="project" value="InterPro"/>
</dbReference>
<organism evidence="2 3">
    <name type="scientific">Flavobacterium microcysteis</name>
    <dbReference type="NCBI Taxonomy" id="2596891"/>
    <lineage>
        <taxon>Bacteria</taxon>
        <taxon>Pseudomonadati</taxon>
        <taxon>Bacteroidota</taxon>
        <taxon>Flavobacteriia</taxon>
        <taxon>Flavobacteriales</taxon>
        <taxon>Flavobacteriaceae</taxon>
        <taxon>Flavobacterium</taxon>
    </lineage>
</organism>